<protein>
    <submittedName>
        <fullName evidence="1">Uncharacterized protein</fullName>
    </submittedName>
</protein>
<organism evidence="1 2">
    <name type="scientific">Botryotinia calthae</name>
    <dbReference type="NCBI Taxonomy" id="38488"/>
    <lineage>
        <taxon>Eukaryota</taxon>
        <taxon>Fungi</taxon>
        <taxon>Dikarya</taxon>
        <taxon>Ascomycota</taxon>
        <taxon>Pezizomycotina</taxon>
        <taxon>Leotiomycetes</taxon>
        <taxon>Helotiales</taxon>
        <taxon>Sclerotiniaceae</taxon>
        <taxon>Botryotinia</taxon>
    </lineage>
</organism>
<reference evidence="1 2" key="1">
    <citation type="submission" date="2017-11" db="EMBL/GenBank/DDBJ databases">
        <title>Comparative genomics of Botrytis spp.</title>
        <authorList>
            <person name="Valero-Jimenez C.A."/>
            <person name="Tapia P."/>
            <person name="Veloso J."/>
            <person name="Silva-Moreno E."/>
            <person name="Staats M."/>
            <person name="Valdes J.H."/>
            <person name="Van Kan J.A.L."/>
        </authorList>
    </citation>
    <scope>NUCLEOTIDE SEQUENCE [LARGE SCALE GENOMIC DNA]</scope>
    <source>
        <strain evidence="1 2">MUCL2830</strain>
    </source>
</reference>
<evidence type="ECO:0000313" key="2">
    <source>
        <dbReference type="Proteomes" id="UP000297299"/>
    </source>
</evidence>
<dbReference type="AlphaFoldDB" id="A0A4Y8D1T8"/>
<name>A0A4Y8D1T8_9HELO</name>
<sequence length="86" mass="9733">MTADRIFCTAEEARPARGCADRIAQVVKLTKNHKLMEVEVFDSKFIGTSPQDYQDWAQEPFKPNFDMETSVVLANVRSACDNAHQI</sequence>
<dbReference type="EMBL" id="PHWZ01000203">
    <property type="protein sequence ID" value="TEY58677.1"/>
    <property type="molecule type" value="Genomic_DNA"/>
</dbReference>
<accession>A0A4Y8D1T8</accession>
<evidence type="ECO:0000313" key="1">
    <source>
        <dbReference type="EMBL" id="TEY58677.1"/>
    </source>
</evidence>
<gene>
    <name evidence="1" type="ORF">BOTCAL_0203g00050</name>
</gene>
<proteinExistence type="predicted"/>
<comment type="caution">
    <text evidence="1">The sequence shown here is derived from an EMBL/GenBank/DDBJ whole genome shotgun (WGS) entry which is preliminary data.</text>
</comment>
<dbReference type="Proteomes" id="UP000297299">
    <property type="component" value="Unassembled WGS sequence"/>
</dbReference>
<keyword evidence="2" id="KW-1185">Reference proteome</keyword>